<accession>A0ABT5JKT9</accession>
<comment type="caution">
    <text evidence="2">The sequence shown here is derived from an EMBL/GenBank/DDBJ whole genome shotgun (WGS) entry which is preliminary data.</text>
</comment>
<evidence type="ECO:0000313" key="3">
    <source>
        <dbReference type="Proteomes" id="UP001216558"/>
    </source>
</evidence>
<protein>
    <submittedName>
        <fullName evidence="2">Uncharacterized protein</fullName>
    </submittedName>
</protein>
<feature type="chain" id="PRO_5045250908" evidence="1">
    <location>
        <begin position="23"/>
        <end position="185"/>
    </location>
</feature>
<sequence length="185" mass="19660">MTRLVAPALALVALATAHTAQAQQQTCVAAADIGDTVLYAMPIAYDAVSRSCSKQLKADGFIAQDGAAFIDNFRARQDSAWPGAFRLLKTFMAQNDAEKGGKDTDMTAMIAALPEDSLRPFVDGLVGQMIAQEIKPDSCSKIERGLELLSPLPVDNVAGLMGFVFELADVKNPSICAAPQQASRK</sequence>
<feature type="signal peptide" evidence="1">
    <location>
        <begin position="1"/>
        <end position="22"/>
    </location>
</feature>
<evidence type="ECO:0000256" key="1">
    <source>
        <dbReference type="SAM" id="SignalP"/>
    </source>
</evidence>
<name>A0ABT5JKT9_9SPHN</name>
<organism evidence="2 3">
    <name type="scientific">Erythrobacter fulvus</name>
    <dbReference type="NCBI Taxonomy" id="2987523"/>
    <lineage>
        <taxon>Bacteria</taxon>
        <taxon>Pseudomonadati</taxon>
        <taxon>Pseudomonadota</taxon>
        <taxon>Alphaproteobacteria</taxon>
        <taxon>Sphingomonadales</taxon>
        <taxon>Erythrobacteraceae</taxon>
        <taxon>Erythrobacter/Porphyrobacter group</taxon>
        <taxon>Erythrobacter</taxon>
    </lineage>
</organism>
<dbReference type="RefSeq" id="WP_273675644.1">
    <property type="nucleotide sequence ID" value="NZ_JAQQXQ010000001.1"/>
</dbReference>
<keyword evidence="3" id="KW-1185">Reference proteome</keyword>
<gene>
    <name evidence="2" type="ORF">OIK40_01670</name>
</gene>
<proteinExistence type="predicted"/>
<keyword evidence="1" id="KW-0732">Signal</keyword>
<reference evidence="2 3" key="1">
    <citation type="submission" date="2022-10" db="EMBL/GenBank/DDBJ databases">
        <title>Erythrobacter sp. sf7 Genome sequencing.</title>
        <authorList>
            <person name="Park S."/>
        </authorList>
    </citation>
    <scope>NUCLEOTIDE SEQUENCE [LARGE SCALE GENOMIC DNA]</scope>
    <source>
        <strain evidence="3">sf7</strain>
    </source>
</reference>
<dbReference type="EMBL" id="JAQQXQ010000001">
    <property type="protein sequence ID" value="MDC8753346.1"/>
    <property type="molecule type" value="Genomic_DNA"/>
</dbReference>
<evidence type="ECO:0000313" key="2">
    <source>
        <dbReference type="EMBL" id="MDC8753346.1"/>
    </source>
</evidence>
<dbReference type="Proteomes" id="UP001216558">
    <property type="component" value="Unassembled WGS sequence"/>
</dbReference>